<gene>
    <name evidence="2" type="ORF">MM415A05991_0002</name>
    <name evidence="1" type="ORF">MM415B00382_0009</name>
</gene>
<reference evidence="1" key="1">
    <citation type="submission" date="2020-03" db="EMBL/GenBank/DDBJ databases">
        <title>The deep terrestrial virosphere.</title>
        <authorList>
            <person name="Holmfeldt K."/>
            <person name="Nilsson E."/>
            <person name="Simone D."/>
            <person name="Lopez-Fernandez M."/>
            <person name="Wu X."/>
            <person name="de Brujin I."/>
            <person name="Lundin D."/>
            <person name="Andersson A."/>
            <person name="Bertilsson S."/>
            <person name="Dopson M."/>
        </authorList>
    </citation>
    <scope>NUCLEOTIDE SEQUENCE</scope>
    <source>
        <strain evidence="2">MM415A05991</strain>
        <strain evidence="1">MM415B00382</strain>
    </source>
</reference>
<name>A0A6M3J6D9_9ZZZZ</name>
<proteinExistence type="predicted"/>
<organism evidence="1">
    <name type="scientific">viral metagenome</name>
    <dbReference type="NCBI Taxonomy" id="1070528"/>
    <lineage>
        <taxon>unclassified sequences</taxon>
        <taxon>metagenomes</taxon>
        <taxon>organismal metagenomes</taxon>
    </lineage>
</organism>
<dbReference type="AlphaFoldDB" id="A0A6M3J6D9"/>
<accession>A0A6M3J6D9</accession>
<sequence>MTRTGLGVAVEAALGAEPERYTGPAYKQSCYVYGHAPACPTFIAHRLRLERERAAAGGEAELKSACGYWDRFAACARILADRRKI</sequence>
<dbReference type="EMBL" id="MT141542">
    <property type="protein sequence ID" value="QJA65619.1"/>
    <property type="molecule type" value="Genomic_DNA"/>
</dbReference>
<protein>
    <submittedName>
        <fullName evidence="1">Uncharacterized protein</fullName>
    </submittedName>
</protein>
<evidence type="ECO:0000313" key="2">
    <source>
        <dbReference type="EMBL" id="QJA68679.1"/>
    </source>
</evidence>
<evidence type="ECO:0000313" key="1">
    <source>
        <dbReference type="EMBL" id="QJA65619.1"/>
    </source>
</evidence>
<dbReference type="EMBL" id="MT141639">
    <property type="protein sequence ID" value="QJA68679.1"/>
    <property type="molecule type" value="Genomic_DNA"/>
</dbReference>